<feature type="non-terminal residue" evidence="1">
    <location>
        <position position="29"/>
    </location>
</feature>
<organism evidence="1">
    <name type="scientific">marine sediment metagenome</name>
    <dbReference type="NCBI Taxonomy" id="412755"/>
    <lineage>
        <taxon>unclassified sequences</taxon>
        <taxon>metagenomes</taxon>
        <taxon>ecological metagenomes</taxon>
    </lineage>
</organism>
<accession>A0A0F9G4T2</accession>
<dbReference type="AlphaFoldDB" id="A0A0F9G4T2"/>
<name>A0A0F9G4T2_9ZZZZ</name>
<sequence>MSFVSLTRLYPQVDREILKDYKDPDTYIE</sequence>
<reference evidence="1" key="1">
    <citation type="journal article" date="2015" name="Nature">
        <title>Complex archaea that bridge the gap between prokaryotes and eukaryotes.</title>
        <authorList>
            <person name="Spang A."/>
            <person name="Saw J.H."/>
            <person name="Jorgensen S.L."/>
            <person name="Zaremba-Niedzwiedzka K."/>
            <person name="Martijn J."/>
            <person name="Lind A.E."/>
            <person name="van Eijk R."/>
            <person name="Schleper C."/>
            <person name="Guy L."/>
            <person name="Ettema T.J."/>
        </authorList>
    </citation>
    <scope>NUCLEOTIDE SEQUENCE</scope>
</reference>
<protein>
    <submittedName>
        <fullName evidence="1">Uncharacterized protein</fullName>
    </submittedName>
</protein>
<dbReference type="EMBL" id="LAZR01029882">
    <property type="protein sequence ID" value="KKL58267.1"/>
    <property type="molecule type" value="Genomic_DNA"/>
</dbReference>
<proteinExistence type="predicted"/>
<evidence type="ECO:0000313" key="1">
    <source>
        <dbReference type="EMBL" id="KKL58267.1"/>
    </source>
</evidence>
<comment type="caution">
    <text evidence="1">The sequence shown here is derived from an EMBL/GenBank/DDBJ whole genome shotgun (WGS) entry which is preliminary data.</text>
</comment>
<gene>
    <name evidence="1" type="ORF">LCGC14_2227050</name>
</gene>